<protein>
    <submittedName>
        <fullName evidence="1">Uncharacterized protein</fullName>
    </submittedName>
</protein>
<name>A0ABV3K0V7_STRON</name>
<organism evidence="1 2">
    <name type="scientific">Streptomyces orinoci</name>
    <name type="common">Streptoverticillium orinoci</name>
    <dbReference type="NCBI Taxonomy" id="67339"/>
    <lineage>
        <taxon>Bacteria</taxon>
        <taxon>Bacillati</taxon>
        <taxon>Actinomycetota</taxon>
        <taxon>Actinomycetes</taxon>
        <taxon>Kitasatosporales</taxon>
        <taxon>Streptomycetaceae</taxon>
        <taxon>Streptomyces</taxon>
    </lineage>
</organism>
<evidence type="ECO:0000313" key="2">
    <source>
        <dbReference type="Proteomes" id="UP001552594"/>
    </source>
</evidence>
<accession>A0ABV3K0V7</accession>
<dbReference type="Proteomes" id="UP001552594">
    <property type="component" value="Unassembled WGS sequence"/>
</dbReference>
<dbReference type="RefSeq" id="WP_153068797.1">
    <property type="nucleotide sequence ID" value="NZ_JBFAUK010000016.1"/>
</dbReference>
<proteinExistence type="predicted"/>
<comment type="caution">
    <text evidence="1">The sequence shown here is derived from an EMBL/GenBank/DDBJ whole genome shotgun (WGS) entry which is preliminary data.</text>
</comment>
<gene>
    <name evidence="1" type="ORF">AB0L16_20425</name>
</gene>
<sequence length="110" mass="11100">MLDGGSTEQISLGLFPANSHSRRASIPAERAARLTELGMRGSRAVGAQSSGCAASALPLDHDSEQALGAGSGTAFTGREAVGDLGHEVCLSTAGSFPDVGSVRCPGFRGR</sequence>
<evidence type="ECO:0000313" key="1">
    <source>
        <dbReference type="EMBL" id="MEV5508786.1"/>
    </source>
</evidence>
<reference evidence="1 2" key="1">
    <citation type="submission" date="2024-06" db="EMBL/GenBank/DDBJ databases">
        <title>The Natural Products Discovery Center: Release of the First 8490 Sequenced Strains for Exploring Actinobacteria Biosynthetic Diversity.</title>
        <authorList>
            <person name="Kalkreuter E."/>
            <person name="Kautsar S.A."/>
            <person name="Yang D."/>
            <person name="Bader C.D."/>
            <person name="Teijaro C.N."/>
            <person name="Fluegel L."/>
            <person name="Davis C.M."/>
            <person name="Simpson J.R."/>
            <person name="Lauterbach L."/>
            <person name="Steele A.D."/>
            <person name="Gui C."/>
            <person name="Meng S."/>
            <person name="Li G."/>
            <person name="Viehrig K."/>
            <person name="Ye F."/>
            <person name="Su P."/>
            <person name="Kiefer A.F."/>
            <person name="Nichols A."/>
            <person name="Cepeda A.J."/>
            <person name="Yan W."/>
            <person name="Fan B."/>
            <person name="Jiang Y."/>
            <person name="Adhikari A."/>
            <person name="Zheng C.-J."/>
            <person name="Schuster L."/>
            <person name="Cowan T.M."/>
            <person name="Smanski M.J."/>
            <person name="Chevrette M.G."/>
            <person name="De Carvalho L.P.S."/>
            <person name="Shen B."/>
        </authorList>
    </citation>
    <scope>NUCLEOTIDE SEQUENCE [LARGE SCALE GENOMIC DNA]</scope>
    <source>
        <strain evidence="1 2">NPDC052347</strain>
    </source>
</reference>
<dbReference type="EMBL" id="JBFAUK010000016">
    <property type="protein sequence ID" value="MEV5508786.1"/>
    <property type="molecule type" value="Genomic_DNA"/>
</dbReference>
<keyword evidence="2" id="KW-1185">Reference proteome</keyword>